<evidence type="ECO:0000313" key="5">
    <source>
        <dbReference type="Proteomes" id="UP000315636"/>
    </source>
</evidence>
<sequence>MILVVYTSRTGNVRRFVQRLGMPSVEIRGGVWVNSPFLLITPTIGFGQVPGIVDGFLTRNKRFLVGVASSGNKNWGSNFAKAGELVAKKYEVPLLHKFELSGTRADVEILLKRVGPLETHRVK</sequence>
<evidence type="ECO:0000256" key="2">
    <source>
        <dbReference type="ARBA" id="ARBA00009942"/>
    </source>
</evidence>
<dbReference type="PANTHER" id="PTHR37297">
    <property type="entry name" value="PROTEIN NRDI"/>
    <property type="match status" value="1"/>
</dbReference>
<dbReference type="SUPFAM" id="SSF52218">
    <property type="entry name" value="Flavoproteins"/>
    <property type="match status" value="1"/>
</dbReference>
<proteinExistence type="inferred from homology"/>
<dbReference type="Pfam" id="PF07972">
    <property type="entry name" value="Flavodoxin_NdrI"/>
    <property type="match status" value="1"/>
</dbReference>
<evidence type="ECO:0000256" key="1">
    <source>
        <dbReference type="ARBA" id="ARBA00003999"/>
    </source>
</evidence>
<dbReference type="NCBIfam" id="TIGR00333">
    <property type="entry name" value="nrdI"/>
    <property type="match status" value="1"/>
</dbReference>
<evidence type="ECO:0000313" key="4">
    <source>
        <dbReference type="EMBL" id="SMO92143.1"/>
    </source>
</evidence>
<gene>
    <name evidence="3" type="primary">nrdI</name>
    <name evidence="4" type="ORF">SAMN06264849_11433</name>
</gene>
<dbReference type="AlphaFoldDB" id="A0A521F7K5"/>
<dbReference type="InterPro" id="IPR020852">
    <property type="entry name" value="RNR_Ib_NrdI_bac"/>
</dbReference>
<accession>A0A521F7K5</accession>
<dbReference type="PANTHER" id="PTHR37297:SF1">
    <property type="entry name" value="PROTEIN NRDI"/>
    <property type="match status" value="1"/>
</dbReference>
<dbReference type="GO" id="GO:0010181">
    <property type="term" value="F:FMN binding"/>
    <property type="evidence" value="ECO:0007669"/>
    <property type="project" value="InterPro"/>
</dbReference>
<keyword evidence="5" id="KW-1185">Reference proteome</keyword>
<organism evidence="4 5">
    <name type="scientific">Melghirimyces algeriensis</name>
    <dbReference type="NCBI Taxonomy" id="910412"/>
    <lineage>
        <taxon>Bacteria</taxon>
        <taxon>Bacillati</taxon>
        <taxon>Bacillota</taxon>
        <taxon>Bacilli</taxon>
        <taxon>Bacillales</taxon>
        <taxon>Thermoactinomycetaceae</taxon>
        <taxon>Melghirimyces</taxon>
    </lineage>
</organism>
<evidence type="ECO:0000256" key="3">
    <source>
        <dbReference type="HAMAP-Rule" id="MF_00128"/>
    </source>
</evidence>
<dbReference type="EMBL" id="FXTI01000014">
    <property type="protein sequence ID" value="SMO92143.1"/>
    <property type="molecule type" value="Genomic_DNA"/>
</dbReference>
<dbReference type="PIRSF" id="PIRSF005087">
    <property type="entry name" value="NrdI"/>
    <property type="match status" value="1"/>
</dbReference>
<dbReference type="InterPro" id="IPR004465">
    <property type="entry name" value="RNR_NrdI"/>
</dbReference>
<reference evidence="4 5" key="1">
    <citation type="submission" date="2017-05" db="EMBL/GenBank/DDBJ databases">
        <authorList>
            <person name="Varghese N."/>
            <person name="Submissions S."/>
        </authorList>
    </citation>
    <scope>NUCLEOTIDE SEQUENCE [LARGE SCALE GENOMIC DNA]</scope>
    <source>
        <strain evidence="4 5">DSM 45474</strain>
    </source>
</reference>
<dbReference type="InterPro" id="IPR029039">
    <property type="entry name" value="Flavoprotein-like_sf"/>
</dbReference>
<dbReference type="Gene3D" id="3.40.50.360">
    <property type="match status" value="1"/>
</dbReference>
<name>A0A521F7K5_9BACL</name>
<protein>
    <recommendedName>
        <fullName evidence="3">Protein NrdI</fullName>
    </recommendedName>
</protein>
<comment type="function">
    <text evidence="1 3">Probably involved in ribonucleotide reductase function.</text>
</comment>
<dbReference type="HAMAP" id="MF_00128">
    <property type="entry name" value="NrdI"/>
    <property type="match status" value="1"/>
</dbReference>
<comment type="similarity">
    <text evidence="2 3">Belongs to the NrdI family.</text>
</comment>
<dbReference type="Proteomes" id="UP000315636">
    <property type="component" value="Unassembled WGS sequence"/>
</dbReference>